<evidence type="ECO:0000256" key="10">
    <source>
        <dbReference type="ARBA" id="ARBA00022975"/>
    </source>
</evidence>
<organism evidence="16 17">
    <name type="scientific">Roseiarcus fermentans</name>
    <dbReference type="NCBI Taxonomy" id="1473586"/>
    <lineage>
        <taxon>Bacteria</taxon>
        <taxon>Pseudomonadati</taxon>
        <taxon>Pseudomonadota</taxon>
        <taxon>Alphaproteobacteria</taxon>
        <taxon>Hyphomicrobiales</taxon>
        <taxon>Roseiarcaceae</taxon>
        <taxon>Roseiarcus</taxon>
    </lineage>
</organism>
<keyword evidence="17" id="KW-1185">Reference proteome</keyword>
<dbReference type="GO" id="GO:0006207">
    <property type="term" value="P:'de novo' pyrimidine nucleobase biosynthetic process"/>
    <property type="evidence" value="ECO:0007669"/>
    <property type="project" value="UniProtKB-UniRule"/>
</dbReference>
<dbReference type="NCBIfam" id="NF003652">
    <property type="entry name" value="PRK05286.2-5"/>
    <property type="match status" value="1"/>
</dbReference>
<dbReference type="AlphaFoldDB" id="A0A366EEE8"/>
<dbReference type="NCBIfam" id="NF003645">
    <property type="entry name" value="PRK05286.1-2"/>
    <property type="match status" value="1"/>
</dbReference>
<dbReference type="InterPro" id="IPR050074">
    <property type="entry name" value="DHO_dehydrogenase"/>
</dbReference>
<dbReference type="GO" id="GO:0044205">
    <property type="term" value="P:'de novo' UMP biosynthetic process"/>
    <property type="evidence" value="ECO:0007669"/>
    <property type="project" value="UniProtKB-UniPathway"/>
</dbReference>
<gene>
    <name evidence="16" type="ORF">DFR50_1673</name>
</gene>
<evidence type="ECO:0000256" key="7">
    <source>
        <dbReference type="ARBA" id="ARBA00018366"/>
    </source>
</evidence>
<dbReference type="PROSITE" id="PS00911">
    <property type="entry name" value="DHODEHASE_1"/>
    <property type="match status" value="1"/>
</dbReference>
<dbReference type="PIRSF" id="PIRSF000164">
    <property type="entry name" value="DHO_oxidase"/>
    <property type="match status" value="1"/>
</dbReference>
<evidence type="ECO:0000256" key="2">
    <source>
        <dbReference type="ARBA" id="ARBA00003125"/>
    </source>
</evidence>
<dbReference type="EC" id="1.3.5.2" evidence="6 14"/>
<keyword evidence="8" id="KW-0285">Flavoprotein</keyword>
<dbReference type="InterPro" id="IPR001295">
    <property type="entry name" value="Dihydroorotate_DH_CS"/>
</dbReference>
<dbReference type="RefSeq" id="WP_113894137.1">
    <property type="nucleotide sequence ID" value="NZ_QNRK01000067.1"/>
</dbReference>
<dbReference type="PROSITE" id="PS00912">
    <property type="entry name" value="DHODEHASE_2"/>
    <property type="match status" value="1"/>
</dbReference>
<feature type="domain" description="Dihydroorotate dehydrogenase catalytic" evidence="15">
    <location>
        <begin position="42"/>
        <end position="328"/>
    </location>
</feature>
<evidence type="ECO:0000256" key="6">
    <source>
        <dbReference type="ARBA" id="ARBA00012791"/>
    </source>
</evidence>
<keyword evidence="12" id="KW-0472">Membrane</keyword>
<evidence type="ECO:0000256" key="8">
    <source>
        <dbReference type="ARBA" id="ARBA00022630"/>
    </source>
</evidence>
<evidence type="ECO:0000256" key="5">
    <source>
        <dbReference type="ARBA" id="ARBA00005359"/>
    </source>
</evidence>
<evidence type="ECO:0000256" key="11">
    <source>
        <dbReference type="ARBA" id="ARBA00023002"/>
    </source>
</evidence>
<evidence type="ECO:0000313" key="16">
    <source>
        <dbReference type="EMBL" id="RBP00791.1"/>
    </source>
</evidence>
<accession>A0A366EEE8</accession>
<comment type="similarity">
    <text evidence="5">Belongs to the dihydroorotate dehydrogenase family. Type 2 subfamily.</text>
</comment>
<comment type="function">
    <text evidence="2">Catalyzes the conversion of dihydroorotate to orotate with quinone as electron acceptor.</text>
</comment>
<dbReference type="GO" id="GO:0005737">
    <property type="term" value="C:cytoplasm"/>
    <property type="evidence" value="ECO:0007669"/>
    <property type="project" value="InterPro"/>
</dbReference>
<dbReference type="Gene3D" id="3.20.20.70">
    <property type="entry name" value="Aldolase class I"/>
    <property type="match status" value="1"/>
</dbReference>
<comment type="pathway">
    <text evidence="4">Pyrimidine metabolism; UMP biosynthesis via de novo pathway; orotate from (S)-dihydroorotate (quinone route): step 1/1.</text>
</comment>
<protein>
    <recommendedName>
        <fullName evidence="7 14">Dihydroorotate dehydrogenase (quinone)</fullName>
        <ecNumber evidence="6 14">1.3.5.2</ecNumber>
    </recommendedName>
</protein>
<dbReference type="CDD" id="cd04738">
    <property type="entry name" value="DHOD_2_like"/>
    <property type="match status" value="1"/>
</dbReference>
<dbReference type="Pfam" id="PF01180">
    <property type="entry name" value="DHO_dh"/>
    <property type="match status" value="1"/>
</dbReference>
<comment type="cofactor">
    <cofactor evidence="1">
        <name>FMN</name>
        <dbReference type="ChEBI" id="CHEBI:58210"/>
    </cofactor>
</comment>
<keyword evidence="11" id="KW-0560">Oxidoreductase</keyword>
<evidence type="ECO:0000259" key="15">
    <source>
        <dbReference type="Pfam" id="PF01180"/>
    </source>
</evidence>
<evidence type="ECO:0000256" key="3">
    <source>
        <dbReference type="ARBA" id="ARBA00004370"/>
    </source>
</evidence>
<dbReference type="SUPFAM" id="SSF51395">
    <property type="entry name" value="FMN-linked oxidoreductases"/>
    <property type="match status" value="1"/>
</dbReference>
<dbReference type="PANTHER" id="PTHR48109">
    <property type="entry name" value="DIHYDROOROTATE DEHYDROGENASE (QUINONE), MITOCHONDRIAL-RELATED"/>
    <property type="match status" value="1"/>
</dbReference>
<evidence type="ECO:0000256" key="13">
    <source>
        <dbReference type="ARBA" id="ARBA00048639"/>
    </source>
</evidence>
<dbReference type="NCBIfam" id="TIGR01036">
    <property type="entry name" value="pyrD_sub2"/>
    <property type="match status" value="1"/>
</dbReference>
<comment type="subcellular location">
    <subcellularLocation>
        <location evidence="3">Membrane</location>
    </subcellularLocation>
</comment>
<comment type="caution">
    <text evidence="16">The sequence shown here is derived from an EMBL/GenBank/DDBJ whole genome shotgun (WGS) entry which is preliminary data.</text>
</comment>
<keyword evidence="10" id="KW-0665">Pyrimidine biosynthesis</keyword>
<dbReference type="InterPro" id="IPR005720">
    <property type="entry name" value="Dihydroorotate_DH_cat"/>
</dbReference>
<evidence type="ECO:0000256" key="14">
    <source>
        <dbReference type="NCBIfam" id="TIGR01036"/>
    </source>
</evidence>
<dbReference type="OrthoDB" id="9802377at2"/>
<dbReference type="InterPro" id="IPR005719">
    <property type="entry name" value="Dihydroorotate_DH_2"/>
</dbReference>
<evidence type="ECO:0000256" key="9">
    <source>
        <dbReference type="ARBA" id="ARBA00022643"/>
    </source>
</evidence>
<dbReference type="GO" id="GO:0106430">
    <property type="term" value="F:dihydroorotate dehydrogenase (quinone) activity"/>
    <property type="evidence" value="ECO:0007669"/>
    <property type="project" value="UniProtKB-EC"/>
</dbReference>
<dbReference type="PANTHER" id="PTHR48109:SF4">
    <property type="entry name" value="DIHYDROOROTATE DEHYDROGENASE (QUINONE), MITOCHONDRIAL"/>
    <property type="match status" value="1"/>
</dbReference>
<evidence type="ECO:0000313" key="17">
    <source>
        <dbReference type="Proteomes" id="UP000253529"/>
    </source>
</evidence>
<dbReference type="InterPro" id="IPR013785">
    <property type="entry name" value="Aldolase_TIM"/>
</dbReference>
<reference evidence="16 17" key="1">
    <citation type="submission" date="2018-06" db="EMBL/GenBank/DDBJ databases">
        <title>Genomic Encyclopedia of Type Strains, Phase IV (KMG-IV): sequencing the most valuable type-strain genomes for metagenomic binning, comparative biology and taxonomic classification.</title>
        <authorList>
            <person name="Goeker M."/>
        </authorList>
    </citation>
    <scope>NUCLEOTIDE SEQUENCE [LARGE SCALE GENOMIC DNA]</scope>
    <source>
        <strain evidence="16 17">DSM 24875</strain>
    </source>
</reference>
<dbReference type="InterPro" id="IPR012135">
    <property type="entry name" value="Dihydroorotate_DH_1_2"/>
</dbReference>
<comment type="catalytic activity">
    <reaction evidence="13">
        <text>(S)-dihydroorotate + a quinone = orotate + a quinol</text>
        <dbReference type="Rhea" id="RHEA:30187"/>
        <dbReference type="ChEBI" id="CHEBI:24646"/>
        <dbReference type="ChEBI" id="CHEBI:30839"/>
        <dbReference type="ChEBI" id="CHEBI:30864"/>
        <dbReference type="ChEBI" id="CHEBI:132124"/>
        <dbReference type="EC" id="1.3.5.2"/>
    </reaction>
</comment>
<dbReference type="Proteomes" id="UP000253529">
    <property type="component" value="Unassembled WGS sequence"/>
</dbReference>
<dbReference type="GO" id="GO:0016020">
    <property type="term" value="C:membrane"/>
    <property type="evidence" value="ECO:0007669"/>
    <property type="project" value="UniProtKB-SubCell"/>
</dbReference>
<name>A0A366EEE8_9HYPH</name>
<evidence type="ECO:0000256" key="12">
    <source>
        <dbReference type="ARBA" id="ARBA00023136"/>
    </source>
</evidence>
<keyword evidence="9" id="KW-0288">FMN</keyword>
<evidence type="ECO:0000256" key="4">
    <source>
        <dbReference type="ARBA" id="ARBA00005161"/>
    </source>
</evidence>
<proteinExistence type="inferred from homology"/>
<evidence type="ECO:0000256" key="1">
    <source>
        <dbReference type="ARBA" id="ARBA00001917"/>
    </source>
</evidence>
<dbReference type="UniPathway" id="UPA00070">
    <property type="reaction ID" value="UER00946"/>
</dbReference>
<dbReference type="EMBL" id="QNRK01000067">
    <property type="protein sequence ID" value="RBP00791.1"/>
    <property type="molecule type" value="Genomic_DNA"/>
</dbReference>
<sequence>MRLAGLLEPLAQRLPPETAHRAAILALKVAPPTAAPRADPRLRISVLGLAFPNPLGLAAGFDKNAEVPGAMLNFGFGFVEVGTLTPRPQAGNARPRLFRLREDAAVINRFGFNNEGFDRARARLAAGRPPGLVGVNVGANKDAADRIGDYALGVRTFAPLADYLTINVSSPNTPNLRDLQRRDALDGLIARALEARDYSAPRRPLMVKIAPDLDDRELDDILAIALERRIDGLIVSNTTIARPATLRSHHRAEAGGLSGRPLFAPSTRLLARARLALGGRVALIGCGGVEDAATALAKIEAGADLVQLYTGLALKGVGVVADILDGLVRAVSERGVPSLSALTGTRAHEWAQR</sequence>